<dbReference type="RefSeq" id="WP_034744245.1">
    <property type="nucleotide sequence ID" value="NZ_BAUT01000011.1"/>
</dbReference>
<organism evidence="1 2">
    <name type="scientific">Halalkalibacter wakoensis JCM 9140</name>
    <dbReference type="NCBI Taxonomy" id="1236970"/>
    <lineage>
        <taxon>Bacteria</taxon>
        <taxon>Bacillati</taxon>
        <taxon>Bacillota</taxon>
        <taxon>Bacilli</taxon>
        <taxon>Bacillales</taxon>
        <taxon>Bacillaceae</taxon>
        <taxon>Halalkalibacter</taxon>
    </lineage>
</organism>
<proteinExistence type="predicted"/>
<gene>
    <name evidence="1" type="ORF">JCM9140_1600</name>
</gene>
<evidence type="ECO:0000313" key="2">
    <source>
        <dbReference type="Proteomes" id="UP000018890"/>
    </source>
</evidence>
<name>W4Q0U1_9BACI</name>
<dbReference type="EMBL" id="BAUT01000011">
    <property type="protein sequence ID" value="GAE25597.1"/>
    <property type="molecule type" value="Genomic_DNA"/>
</dbReference>
<evidence type="ECO:0000313" key="1">
    <source>
        <dbReference type="EMBL" id="GAE25597.1"/>
    </source>
</evidence>
<dbReference type="Proteomes" id="UP000018890">
    <property type="component" value="Unassembled WGS sequence"/>
</dbReference>
<protein>
    <submittedName>
        <fullName evidence="1">Uncharacterized protein</fullName>
    </submittedName>
</protein>
<dbReference type="OrthoDB" id="2428283at2"/>
<accession>W4Q0U1</accession>
<dbReference type="AlphaFoldDB" id="W4Q0U1"/>
<keyword evidence="2" id="KW-1185">Reference proteome</keyword>
<reference evidence="1" key="1">
    <citation type="journal article" date="2014" name="Genome Announc.">
        <title>Draft Genome Sequences of Three Alkaliphilic Bacillus Strains, Bacillus wakoensis JCM 9140T, Bacillus akibai JCM 9157T, and Bacillus hemicellulosilyticus JCM 9152T.</title>
        <authorList>
            <person name="Yuki M."/>
            <person name="Oshima K."/>
            <person name="Suda W."/>
            <person name="Oshida Y."/>
            <person name="Kitamura K."/>
            <person name="Iida T."/>
            <person name="Hattori M."/>
            <person name="Ohkuma M."/>
        </authorList>
    </citation>
    <scope>NUCLEOTIDE SEQUENCE [LARGE SCALE GENOMIC DNA]</scope>
    <source>
        <strain evidence="1">JCM 9140</strain>
    </source>
</reference>
<sequence length="80" mass="9144">MMEEHLVTIVDFQTTEHRTTFVKLVGYDAESNNKFEGEVKFVGGRPFGDLIHADRSALSASCREYVQTLLIVKYNEGEFK</sequence>
<comment type="caution">
    <text evidence="1">The sequence shown here is derived from an EMBL/GenBank/DDBJ whole genome shotgun (WGS) entry which is preliminary data.</text>
</comment>